<protein>
    <recommendedName>
        <fullName evidence="10">PHD-type domain-containing protein</fullName>
    </recommendedName>
</protein>
<gene>
    <name evidence="11" type="ORF">BJ508DRAFT_202320</name>
</gene>
<dbReference type="InterPro" id="IPR013083">
    <property type="entry name" value="Znf_RING/FYVE/PHD"/>
</dbReference>
<dbReference type="InterPro" id="IPR001965">
    <property type="entry name" value="Znf_PHD"/>
</dbReference>
<evidence type="ECO:0000313" key="11">
    <source>
        <dbReference type="EMBL" id="RPA88196.1"/>
    </source>
</evidence>
<feature type="site" description="Histone H3K4me3 binding" evidence="7">
    <location>
        <position position="5"/>
    </location>
</feature>
<proteinExistence type="inferred from homology"/>
<dbReference type="GO" id="GO:0005634">
    <property type="term" value="C:nucleus"/>
    <property type="evidence" value="ECO:0007669"/>
    <property type="project" value="UniProtKB-SubCell"/>
</dbReference>
<evidence type="ECO:0000259" key="10">
    <source>
        <dbReference type="PROSITE" id="PS50016"/>
    </source>
</evidence>
<reference evidence="11 12" key="1">
    <citation type="journal article" date="2018" name="Nat. Ecol. Evol.">
        <title>Pezizomycetes genomes reveal the molecular basis of ectomycorrhizal truffle lifestyle.</title>
        <authorList>
            <person name="Murat C."/>
            <person name="Payen T."/>
            <person name="Noel B."/>
            <person name="Kuo A."/>
            <person name="Morin E."/>
            <person name="Chen J."/>
            <person name="Kohler A."/>
            <person name="Krizsan K."/>
            <person name="Balestrini R."/>
            <person name="Da Silva C."/>
            <person name="Montanini B."/>
            <person name="Hainaut M."/>
            <person name="Levati E."/>
            <person name="Barry K.W."/>
            <person name="Belfiori B."/>
            <person name="Cichocki N."/>
            <person name="Clum A."/>
            <person name="Dockter R.B."/>
            <person name="Fauchery L."/>
            <person name="Guy J."/>
            <person name="Iotti M."/>
            <person name="Le Tacon F."/>
            <person name="Lindquist E.A."/>
            <person name="Lipzen A."/>
            <person name="Malagnac F."/>
            <person name="Mello A."/>
            <person name="Molinier V."/>
            <person name="Miyauchi S."/>
            <person name="Poulain J."/>
            <person name="Riccioni C."/>
            <person name="Rubini A."/>
            <person name="Sitrit Y."/>
            <person name="Splivallo R."/>
            <person name="Traeger S."/>
            <person name="Wang M."/>
            <person name="Zifcakova L."/>
            <person name="Wipf D."/>
            <person name="Zambonelli A."/>
            <person name="Paolocci F."/>
            <person name="Nowrousian M."/>
            <person name="Ottonello S."/>
            <person name="Baldrian P."/>
            <person name="Spatafora J.W."/>
            <person name="Henrissat B."/>
            <person name="Nagy L.G."/>
            <person name="Aury J.M."/>
            <person name="Wincker P."/>
            <person name="Grigoriev I.V."/>
            <person name="Bonfante P."/>
            <person name="Martin F.M."/>
        </authorList>
    </citation>
    <scope>NUCLEOTIDE SEQUENCE [LARGE SCALE GENOMIC DNA]</scope>
    <source>
        <strain evidence="11 12">RN42</strain>
    </source>
</reference>
<evidence type="ECO:0000256" key="7">
    <source>
        <dbReference type="PIRSR" id="PIRSR628651-50"/>
    </source>
</evidence>
<comment type="subcellular location">
    <subcellularLocation>
        <location evidence="1">Nucleus</location>
    </subcellularLocation>
</comment>
<evidence type="ECO:0000256" key="2">
    <source>
        <dbReference type="ARBA" id="ARBA00010210"/>
    </source>
</evidence>
<feature type="binding site" evidence="8">
    <location>
        <position position="24"/>
    </location>
    <ligand>
        <name>Zn(2+)</name>
        <dbReference type="ChEBI" id="CHEBI:29105"/>
        <label>2</label>
    </ligand>
</feature>
<evidence type="ECO:0000256" key="5">
    <source>
        <dbReference type="ARBA" id="ARBA00022833"/>
    </source>
</evidence>
<feature type="binding site" evidence="8">
    <location>
        <position position="6"/>
    </location>
    <ligand>
        <name>Zn(2+)</name>
        <dbReference type="ChEBI" id="CHEBI:29105"/>
        <label>1</label>
    </ligand>
</feature>
<feature type="non-terminal residue" evidence="11">
    <location>
        <position position="1"/>
    </location>
</feature>
<feature type="binding site" evidence="8">
    <location>
        <position position="33"/>
    </location>
    <ligand>
        <name>Zn(2+)</name>
        <dbReference type="ChEBI" id="CHEBI:29105"/>
        <label>1</label>
    </ligand>
</feature>
<feature type="binding site" evidence="8">
    <location>
        <position position="51"/>
    </location>
    <ligand>
        <name>Zn(2+)</name>
        <dbReference type="ChEBI" id="CHEBI:29105"/>
        <label>2</label>
    </ligand>
</feature>
<dbReference type="EMBL" id="ML119645">
    <property type="protein sequence ID" value="RPA88196.1"/>
    <property type="molecule type" value="Genomic_DNA"/>
</dbReference>
<feature type="binding site" evidence="8">
    <location>
        <position position="30"/>
    </location>
    <ligand>
        <name>Zn(2+)</name>
        <dbReference type="ChEBI" id="CHEBI:29105"/>
        <label>1</label>
    </ligand>
</feature>
<keyword evidence="6" id="KW-0539">Nucleus</keyword>
<dbReference type="Proteomes" id="UP000275078">
    <property type="component" value="Unassembled WGS sequence"/>
</dbReference>
<dbReference type="AlphaFoldDB" id="A0A3N4IQX2"/>
<dbReference type="Pfam" id="PF00628">
    <property type="entry name" value="PHD"/>
    <property type="match status" value="1"/>
</dbReference>
<evidence type="ECO:0000256" key="1">
    <source>
        <dbReference type="ARBA" id="ARBA00004123"/>
    </source>
</evidence>
<evidence type="ECO:0000313" key="12">
    <source>
        <dbReference type="Proteomes" id="UP000275078"/>
    </source>
</evidence>
<dbReference type="PANTHER" id="PTHR10333">
    <property type="entry name" value="INHIBITOR OF GROWTH PROTEIN"/>
    <property type="match status" value="1"/>
</dbReference>
<dbReference type="SUPFAM" id="SSF57903">
    <property type="entry name" value="FYVE/PHD zinc finger"/>
    <property type="match status" value="1"/>
</dbReference>
<dbReference type="SMART" id="SM00249">
    <property type="entry name" value="PHD"/>
    <property type="match status" value="1"/>
</dbReference>
<dbReference type="CDD" id="cd15505">
    <property type="entry name" value="PHD_ING"/>
    <property type="match status" value="1"/>
</dbReference>
<dbReference type="OrthoDB" id="5411773at2759"/>
<evidence type="ECO:0000256" key="3">
    <source>
        <dbReference type="ARBA" id="ARBA00022723"/>
    </source>
</evidence>
<keyword evidence="3 8" id="KW-0479">Metal-binding</keyword>
<feature type="site" description="Histone H3K4me3 binding" evidence="7">
    <location>
        <position position="16"/>
    </location>
</feature>
<keyword evidence="4 9" id="KW-0863">Zinc-finger</keyword>
<keyword evidence="5 8" id="KW-0862">Zinc</keyword>
<dbReference type="InterPro" id="IPR019787">
    <property type="entry name" value="Znf_PHD-finger"/>
</dbReference>
<sequence length="80" mass="8877">EEPVYCVCRRVSDGTMVMCDNPNCEKEWFHLGCVGLKQAPSSKRKWYCPECIEKGIDKELEGVDNSSAVGVDALPVGKKI</sequence>
<dbReference type="InterPro" id="IPR011011">
    <property type="entry name" value="Znf_FYVE_PHD"/>
</dbReference>
<comment type="similarity">
    <text evidence="2">Belongs to the ING family.</text>
</comment>
<keyword evidence="12" id="KW-1185">Reference proteome</keyword>
<dbReference type="GO" id="GO:0008270">
    <property type="term" value="F:zinc ion binding"/>
    <property type="evidence" value="ECO:0007669"/>
    <property type="project" value="UniProtKB-KW"/>
</dbReference>
<evidence type="ECO:0000256" key="9">
    <source>
        <dbReference type="PROSITE-ProRule" id="PRU00146"/>
    </source>
</evidence>
<feature type="site" description="Histone H3K4me3 binding" evidence="7">
    <location>
        <position position="20"/>
    </location>
</feature>
<dbReference type="Gene3D" id="3.30.40.10">
    <property type="entry name" value="Zinc/RING finger domain, C3HC4 (zinc finger)"/>
    <property type="match status" value="1"/>
</dbReference>
<dbReference type="PROSITE" id="PS01359">
    <property type="entry name" value="ZF_PHD_1"/>
    <property type="match status" value="1"/>
</dbReference>
<feature type="binding site" evidence="8">
    <location>
        <position position="8"/>
    </location>
    <ligand>
        <name>Zn(2+)</name>
        <dbReference type="ChEBI" id="CHEBI:29105"/>
        <label>1</label>
    </ligand>
</feature>
<dbReference type="InterPro" id="IPR019786">
    <property type="entry name" value="Zinc_finger_PHD-type_CS"/>
</dbReference>
<evidence type="ECO:0000256" key="6">
    <source>
        <dbReference type="ARBA" id="ARBA00023242"/>
    </source>
</evidence>
<evidence type="ECO:0000256" key="8">
    <source>
        <dbReference type="PIRSR" id="PIRSR628651-51"/>
    </source>
</evidence>
<dbReference type="GO" id="GO:0000785">
    <property type="term" value="C:chromatin"/>
    <property type="evidence" value="ECO:0007669"/>
    <property type="project" value="UniProtKB-ARBA"/>
</dbReference>
<feature type="site" description="Histone H3K4me3 binding" evidence="7">
    <location>
        <position position="28"/>
    </location>
</feature>
<accession>A0A3N4IQX2</accession>
<name>A0A3N4IQX2_ASCIM</name>
<feature type="binding site" evidence="8">
    <location>
        <position position="19"/>
    </location>
    <ligand>
        <name>Zn(2+)</name>
        <dbReference type="ChEBI" id="CHEBI:29105"/>
        <label>2</label>
    </ligand>
</feature>
<dbReference type="InterPro" id="IPR028651">
    <property type="entry name" value="ING_fam"/>
</dbReference>
<dbReference type="STRING" id="1160509.A0A3N4IQX2"/>
<dbReference type="PROSITE" id="PS50016">
    <property type="entry name" value="ZF_PHD_2"/>
    <property type="match status" value="1"/>
</dbReference>
<feature type="domain" description="PHD-type" evidence="10">
    <location>
        <begin position="3"/>
        <end position="54"/>
    </location>
</feature>
<organism evidence="11 12">
    <name type="scientific">Ascobolus immersus RN42</name>
    <dbReference type="NCBI Taxonomy" id="1160509"/>
    <lineage>
        <taxon>Eukaryota</taxon>
        <taxon>Fungi</taxon>
        <taxon>Dikarya</taxon>
        <taxon>Ascomycota</taxon>
        <taxon>Pezizomycotina</taxon>
        <taxon>Pezizomycetes</taxon>
        <taxon>Pezizales</taxon>
        <taxon>Ascobolaceae</taxon>
        <taxon>Ascobolus</taxon>
    </lineage>
</organism>
<evidence type="ECO:0000256" key="4">
    <source>
        <dbReference type="ARBA" id="ARBA00022771"/>
    </source>
</evidence>
<feature type="binding site" evidence="8">
    <location>
        <position position="48"/>
    </location>
    <ligand>
        <name>Zn(2+)</name>
        <dbReference type="ChEBI" id="CHEBI:29105"/>
        <label>2</label>
    </ligand>
</feature>